<feature type="region of interest" description="Disordered" evidence="2">
    <location>
        <begin position="71"/>
        <end position="143"/>
    </location>
</feature>
<feature type="domain" description="C-CAP/cofactor C-like" evidence="3">
    <location>
        <begin position="141"/>
        <end position="311"/>
    </location>
</feature>
<comment type="caution">
    <text evidence="4">The sequence shown here is derived from an EMBL/GenBank/DDBJ whole genome shotgun (WGS) entry which is preliminary data.</text>
</comment>
<dbReference type="Gene3D" id="2.160.20.70">
    <property type="match status" value="1"/>
</dbReference>
<dbReference type="PANTHER" id="PTHR15139">
    <property type="entry name" value="TUBULIN FOLDING COFACTOR C"/>
    <property type="match status" value="1"/>
</dbReference>
<dbReference type="PROSITE" id="PS51329">
    <property type="entry name" value="C_CAP_COFACTOR_C"/>
    <property type="match status" value="1"/>
</dbReference>
<dbReference type="Pfam" id="PF07986">
    <property type="entry name" value="TBCC"/>
    <property type="match status" value="1"/>
</dbReference>
<evidence type="ECO:0000259" key="3">
    <source>
        <dbReference type="PROSITE" id="PS51329"/>
    </source>
</evidence>
<comment type="similarity">
    <text evidence="1">Belongs to the TBCC family.</text>
</comment>
<dbReference type="GO" id="GO:0007021">
    <property type="term" value="P:tubulin complex assembly"/>
    <property type="evidence" value="ECO:0007669"/>
    <property type="project" value="TreeGrafter"/>
</dbReference>
<evidence type="ECO:0000256" key="2">
    <source>
        <dbReference type="SAM" id="MobiDB-lite"/>
    </source>
</evidence>
<dbReference type="InterPro" id="IPR012945">
    <property type="entry name" value="Tubulin-bd_cofactor_C_dom"/>
</dbReference>
<dbReference type="Proteomes" id="UP000237144">
    <property type="component" value="Unassembled WGS sequence"/>
</dbReference>
<dbReference type="PANTHER" id="PTHR15139:SF0">
    <property type="entry name" value="TUBULIN-SPECIFIC CHAPERONE C"/>
    <property type="match status" value="1"/>
</dbReference>
<feature type="compositionally biased region" description="Low complexity" evidence="2">
    <location>
        <begin position="24"/>
        <end position="34"/>
    </location>
</feature>
<evidence type="ECO:0000313" key="5">
    <source>
        <dbReference type="Proteomes" id="UP000237144"/>
    </source>
</evidence>
<protein>
    <recommendedName>
        <fullName evidence="3">C-CAP/cofactor C-like domain-containing protein</fullName>
    </recommendedName>
</protein>
<evidence type="ECO:0000256" key="1">
    <source>
        <dbReference type="ARBA" id="ARBA00008848"/>
    </source>
</evidence>
<dbReference type="GO" id="GO:0005737">
    <property type="term" value="C:cytoplasm"/>
    <property type="evidence" value="ECO:0007669"/>
    <property type="project" value="TreeGrafter"/>
</dbReference>
<name>A0A2S5BH99_9BASI</name>
<dbReference type="STRING" id="741276.A0A2S5BH99"/>
<dbReference type="EMBL" id="PJQD01000008">
    <property type="protein sequence ID" value="POY76141.1"/>
    <property type="molecule type" value="Genomic_DNA"/>
</dbReference>
<feature type="compositionally biased region" description="Low complexity" evidence="2">
    <location>
        <begin position="120"/>
        <end position="143"/>
    </location>
</feature>
<gene>
    <name evidence="4" type="ORF">BMF94_0864</name>
</gene>
<proteinExistence type="inferred from homology"/>
<organism evidence="4 5">
    <name type="scientific">Rhodotorula taiwanensis</name>
    <dbReference type="NCBI Taxonomy" id="741276"/>
    <lineage>
        <taxon>Eukaryota</taxon>
        <taxon>Fungi</taxon>
        <taxon>Dikarya</taxon>
        <taxon>Basidiomycota</taxon>
        <taxon>Pucciniomycotina</taxon>
        <taxon>Microbotryomycetes</taxon>
        <taxon>Sporidiobolales</taxon>
        <taxon>Sporidiobolaceae</taxon>
        <taxon>Rhodotorula</taxon>
    </lineage>
</organism>
<dbReference type="InterPro" id="IPR017901">
    <property type="entry name" value="C-CAP_CF_C-like"/>
</dbReference>
<dbReference type="GO" id="GO:0007023">
    <property type="term" value="P:post-chaperonin tubulin folding pathway"/>
    <property type="evidence" value="ECO:0007669"/>
    <property type="project" value="InterPro"/>
</dbReference>
<dbReference type="OrthoDB" id="194775at2759"/>
<keyword evidence="5" id="KW-1185">Reference proteome</keyword>
<evidence type="ECO:0000313" key="4">
    <source>
        <dbReference type="EMBL" id="POY76141.1"/>
    </source>
</evidence>
<feature type="region of interest" description="Disordered" evidence="2">
    <location>
        <begin position="24"/>
        <end position="56"/>
    </location>
</feature>
<dbReference type="AlphaFoldDB" id="A0A2S5BH99"/>
<sequence>MAQLRSPSSSLPESCCSHLAFARPPARSSSAALPGTGGDTTQRLKELSSELTDRASDLPAFELRRCQRELESAQKRVTDATTATAGAKPRFSFKKRTAPAATEVTARNPEVVAPSPPPASSTSYASSTVSAGGPPLAASLPPNALTLSDRSDAYLSRADLPSQPSAASPAASTSQALVISSIACSVVNLLPASRVEEPDLSYSAVYLTGLKDSLVLLPENGRKGSALVQDCQHCVIVLAGHQVSSLLVDPNRRQPCKSADKQRLALQIRIHDSSDCTFLLAAGSSPIIERCRRLKFAPFPTSFLEASAFPTRLDETRDRPTRLDVQDFDDPFASASRPSANWQLASEEEVESLSQAIVLLAQSPDGRPSADSWKKSLKAALTSALNDAET</sequence>
<dbReference type="InterPro" id="IPR016098">
    <property type="entry name" value="CAP/MinC_C"/>
</dbReference>
<accession>A0A2S5BH99</accession>
<feature type="compositionally biased region" description="Basic and acidic residues" evidence="2">
    <location>
        <begin position="42"/>
        <end position="56"/>
    </location>
</feature>
<dbReference type="InterPro" id="IPR027684">
    <property type="entry name" value="TBCC"/>
</dbReference>
<reference evidence="4 5" key="1">
    <citation type="journal article" date="2018" name="Front. Microbiol.">
        <title>Prospects for Fungal Bioremediation of Acidic Radioactive Waste Sites: Characterization and Genome Sequence of Rhodotorula taiwanensis MD1149.</title>
        <authorList>
            <person name="Tkavc R."/>
            <person name="Matrosova V.Y."/>
            <person name="Grichenko O.E."/>
            <person name="Gostincar C."/>
            <person name="Volpe R.P."/>
            <person name="Klimenkova P."/>
            <person name="Gaidamakova E.K."/>
            <person name="Zhou C.E."/>
            <person name="Stewart B.J."/>
            <person name="Lyman M.G."/>
            <person name="Malfatti S.A."/>
            <person name="Rubinfeld B."/>
            <person name="Courtot M."/>
            <person name="Singh J."/>
            <person name="Dalgard C.L."/>
            <person name="Hamilton T."/>
            <person name="Frey K.G."/>
            <person name="Gunde-Cimerman N."/>
            <person name="Dugan L."/>
            <person name="Daly M.J."/>
        </authorList>
    </citation>
    <scope>NUCLEOTIDE SEQUENCE [LARGE SCALE GENOMIC DNA]</scope>
    <source>
        <strain evidence="4 5">MD1149</strain>
    </source>
</reference>